<dbReference type="PANTHER" id="PTHR33653:SF1">
    <property type="entry name" value="RIBONUCLEASE VAPC2"/>
    <property type="match status" value="1"/>
</dbReference>
<keyword evidence="8" id="KW-0800">Toxin</keyword>
<dbReference type="GO" id="GO:0004540">
    <property type="term" value="F:RNA nuclease activity"/>
    <property type="evidence" value="ECO:0007669"/>
    <property type="project" value="InterPro"/>
</dbReference>
<dbReference type="AlphaFoldDB" id="A0A897N4F1"/>
<evidence type="ECO:0000256" key="8">
    <source>
        <dbReference type="HAMAP-Rule" id="MF_00265"/>
    </source>
</evidence>
<reference evidence="10 11" key="1">
    <citation type="submission" date="2020-11" db="EMBL/GenBank/DDBJ databases">
        <title>Carbohydrate-dependent, anaerobic sulfur respiration: A novel catabolism in halophilic archaea.</title>
        <authorList>
            <person name="Sorokin D.Y."/>
            <person name="Messina E."/>
            <person name="Smedile F."/>
            <person name="La Cono V."/>
            <person name="Hallsworth J.E."/>
            <person name="Yakimov M.M."/>
        </authorList>
    </citation>
    <scope>NUCLEOTIDE SEQUENCE [LARGE SCALE GENOMIC DNA]</scope>
    <source>
        <strain evidence="10 11">HSR12-2</strain>
    </source>
</reference>
<dbReference type="InterPro" id="IPR022907">
    <property type="entry name" value="VapC_family"/>
</dbReference>
<comment type="cofactor">
    <cofactor evidence="1 8">
        <name>Mg(2+)</name>
        <dbReference type="ChEBI" id="CHEBI:18420"/>
    </cofactor>
</comment>
<dbReference type="InterPro" id="IPR050556">
    <property type="entry name" value="Type_II_TA_system_RNase"/>
</dbReference>
<dbReference type="HAMAP" id="MF_00265">
    <property type="entry name" value="VapC_Nob1"/>
    <property type="match status" value="1"/>
</dbReference>
<dbReference type="EC" id="3.1.-.-" evidence="8"/>
<dbReference type="SUPFAM" id="SSF88723">
    <property type="entry name" value="PIN domain-like"/>
    <property type="match status" value="1"/>
</dbReference>
<feature type="domain" description="PIN" evidence="9">
    <location>
        <begin position="1"/>
        <end position="124"/>
    </location>
</feature>
<gene>
    <name evidence="10" type="primary">vapC10</name>
    <name evidence="8" type="synonym">vapC</name>
    <name evidence="10" type="ORF">HSR122_1885</name>
</gene>
<keyword evidence="5 8" id="KW-0378">Hydrolase</keyword>
<evidence type="ECO:0000256" key="6">
    <source>
        <dbReference type="ARBA" id="ARBA00022842"/>
    </source>
</evidence>
<accession>A0A897N4F1</accession>
<protein>
    <recommendedName>
        <fullName evidence="8">Ribonuclease VapC</fullName>
        <shortName evidence="8">RNase VapC</shortName>
        <ecNumber evidence="8">3.1.-.-</ecNumber>
    </recommendedName>
    <alternativeName>
        <fullName evidence="8">Putative toxin VapC</fullName>
    </alternativeName>
</protein>
<dbReference type="GeneID" id="68852501"/>
<dbReference type="InterPro" id="IPR029060">
    <property type="entry name" value="PIN-like_dom_sf"/>
</dbReference>
<dbReference type="EMBL" id="CP064788">
    <property type="protein sequence ID" value="QSG09270.1"/>
    <property type="molecule type" value="Genomic_DNA"/>
</dbReference>
<evidence type="ECO:0000256" key="5">
    <source>
        <dbReference type="ARBA" id="ARBA00022801"/>
    </source>
</evidence>
<dbReference type="Proteomes" id="UP000662973">
    <property type="component" value="Chromosome"/>
</dbReference>
<keyword evidence="2 8" id="KW-1277">Toxin-antitoxin system</keyword>
<dbReference type="RefSeq" id="WP_229109376.1">
    <property type="nucleotide sequence ID" value="NZ_CP064788.1"/>
</dbReference>
<name>A0A897N4F1_9EURY</name>
<keyword evidence="4 8" id="KW-0479">Metal-binding</keyword>
<proteinExistence type="inferred from homology"/>
<comment type="function">
    <text evidence="8">Toxic component of a toxin-antitoxin (TA) system. An RNase.</text>
</comment>
<evidence type="ECO:0000256" key="3">
    <source>
        <dbReference type="ARBA" id="ARBA00022722"/>
    </source>
</evidence>
<dbReference type="GO" id="GO:0016787">
    <property type="term" value="F:hydrolase activity"/>
    <property type="evidence" value="ECO:0007669"/>
    <property type="project" value="UniProtKB-KW"/>
</dbReference>
<evidence type="ECO:0000256" key="7">
    <source>
        <dbReference type="ARBA" id="ARBA00038093"/>
    </source>
</evidence>
<dbReference type="KEGG" id="hds:HSR122_1885"/>
<dbReference type="GO" id="GO:0000287">
    <property type="term" value="F:magnesium ion binding"/>
    <property type="evidence" value="ECO:0007669"/>
    <property type="project" value="UniProtKB-UniRule"/>
</dbReference>
<organism evidence="10 11">
    <name type="scientific">Halapricum desulfuricans</name>
    <dbReference type="NCBI Taxonomy" id="2841257"/>
    <lineage>
        <taxon>Archaea</taxon>
        <taxon>Methanobacteriati</taxon>
        <taxon>Methanobacteriota</taxon>
        <taxon>Stenosarchaea group</taxon>
        <taxon>Halobacteria</taxon>
        <taxon>Halobacteriales</taxon>
        <taxon>Haloarculaceae</taxon>
        <taxon>Halapricum</taxon>
    </lineage>
</organism>
<keyword evidence="6 8" id="KW-0460">Magnesium</keyword>
<evidence type="ECO:0000313" key="11">
    <source>
        <dbReference type="Proteomes" id="UP000662973"/>
    </source>
</evidence>
<dbReference type="Pfam" id="PF01850">
    <property type="entry name" value="PIN"/>
    <property type="match status" value="1"/>
</dbReference>
<feature type="binding site" evidence="8">
    <location>
        <position position="4"/>
    </location>
    <ligand>
        <name>Mg(2+)</name>
        <dbReference type="ChEBI" id="CHEBI:18420"/>
    </ligand>
</feature>
<evidence type="ECO:0000256" key="2">
    <source>
        <dbReference type="ARBA" id="ARBA00022649"/>
    </source>
</evidence>
<feature type="binding site" evidence="8">
    <location>
        <position position="99"/>
    </location>
    <ligand>
        <name>Mg(2+)</name>
        <dbReference type="ChEBI" id="CHEBI:18420"/>
    </ligand>
</feature>
<evidence type="ECO:0000313" key="10">
    <source>
        <dbReference type="EMBL" id="QSG09270.1"/>
    </source>
</evidence>
<dbReference type="Gene3D" id="3.40.50.1010">
    <property type="entry name" value="5'-nuclease"/>
    <property type="match status" value="1"/>
</dbReference>
<evidence type="ECO:0000259" key="9">
    <source>
        <dbReference type="Pfam" id="PF01850"/>
    </source>
</evidence>
<evidence type="ECO:0000256" key="4">
    <source>
        <dbReference type="ARBA" id="ARBA00022723"/>
    </source>
</evidence>
<keyword evidence="3 8" id="KW-0540">Nuclease</keyword>
<evidence type="ECO:0000256" key="1">
    <source>
        <dbReference type="ARBA" id="ARBA00001946"/>
    </source>
</evidence>
<keyword evidence="11" id="KW-1185">Reference proteome</keyword>
<dbReference type="InterPro" id="IPR002716">
    <property type="entry name" value="PIN_dom"/>
</dbReference>
<comment type="similarity">
    <text evidence="7 8">Belongs to the PINc/VapC protein family.</text>
</comment>
<dbReference type="PANTHER" id="PTHR33653">
    <property type="entry name" value="RIBONUCLEASE VAPC2"/>
    <property type="match status" value="1"/>
</dbReference>
<sequence>MILDTNYLIDLFSGKSRAHEKAEDLQRNQEIQRVPVPVLSELEYGAEWVLDEHERRRIRNLSRMYSITRLDEEMAIRAGQLLARADGSAGSETGPDMIDALVASVAETVDERVVTDNVTDFERLGVSVESF</sequence>
<dbReference type="GO" id="GO:0090729">
    <property type="term" value="F:toxin activity"/>
    <property type="evidence" value="ECO:0007669"/>
    <property type="project" value="UniProtKB-KW"/>
</dbReference>